<proteinExistence type="predicted"/>
<name>A0ACB8YSW3_9ASTR</name>
<evidence type="ECO:0000313" key="1">
    <source>
        <dbReference type="EMBL" id="KAI3687085.1"/>
    </source>
</evidence>
<gene>
    <name evidence="1" type="ORF">L1987_80776</name>
</gene>
<protein>
    <submittedName>
        <fullName evidence="1">Uncharacterized protein</fullName>
    </submittedName>
</protein>
<keyword evidence="2" id="KW-1185">Reference proteome</keyword>
<sequence length="108" mass="12996">MKLLNHEMDNLSVQEYTDKFQELEQLMPQEIYPGLMLTRFLQGLAPQTGEGQDDERSESRRRVKKERKQSELEEPEEGKKEGVWKTIRELDRKRESYKGRFCQAIRYE</sequence>
<dbReference type="EMBL" id="CM042044">
    <property type="protein sequence ID" value="KAI3687085.1"/>
    <property type="molecule type" value="Genomic_DNA"/>
</dbReference>
<comment type="caution">
    <text evidence="1">The sequence shown here is derived from an EMBL/GenBank/DDBJ whole genome shotgun (WGS) entry which is preliminary data.</text>
</comment>
<accession>A0ACB8YSW3</accession>
<organism evidence="1 2">
    <name type="scientific">Smallanthus sonchifolius</name>
    <dbReference type="NCBI Taxonomy" id="185202"/>
    <lineage>
        <taxon>Eukaryota</taxon>
        <taxon>Viridiplantae</taxon>
        <taxon>Streptophyta</taxon>
        <taxon>Embryophyta</taxon>
        <taxon>Tracheophyta</taxon>
        <taxon>Spermatophyta</taxon>
        <taxon>Magnoliopsida</taxon>
        <taxon>eudicotyledons</taxon>
        <taxon>Gunneridae</taxon>
        <taxon>Pentapetalae</taxon>
        <taxon>asterids</taxon>
        <taxon>campanulids</taxon>
        <taxon>Asterales</taxon>
        <taxon>Asteraceae</taxon>
        <taxon>Asteroideae</taxon>
        <taxon>Heliantheae alliance</taxon>
        <taxon>Millerieae</taxon>
        <taxon>Smallanthus</taxon>
    </lineage>
</organism>
<evidence type="ECO:0000313" key="2">
    <source>
        <dbReference type="Proteomes" id="UP001056120"/>
    </source>
</evidence>
<reference evidence="1 2" key="2">
    <citation type="journal article" date="2022" name="Mol. Ecol. Resour.">
        <title>The genomes of chicory, endive, great burdock and yacon provide insights into Asteraceae paleo-polyploidization history and plant inulin production.</title>
        <authorList>
            <person name="Fan W."/>
            <person name="Wang S."/>
            <person name="Wang H."/>
            <person name="Wang A."/>
            <person name="Jiang F."/>
            <person name="Liu H."/>
            <person name="Zhao H."/>
            <person name="Xu D."/>
            <person name="Zhang Y."/>
        </authorList>
    </citation>
    <scope>NUCLEOTIDE SEQUENCE [LARGE SCALE GENOMIC DNA]</scope>
    <source>
        <strain evidence="2">cv. Yunnan</strain>
        <tissue evidence="1">Leaves</tissue>
    </source>
</reference>
<reference evidence="2" key="1">
    <citation type="journal article" date="2022" name="Mol. Ecol. Resour.">
        <title>The genomes of chicory, endive, great burdock and yacon provide insights into Asteraceae palaeo-polyploidization history and plant inulin production.</title>
        <authorList>
            <person name="Fan W."/>
            <person name="Wang S."/>
            <person name="Wang H."/>
            <person name="Wang A."/>
            <person name="Jiang F."/>
            <person name="Liu H."/>
            <person name="Zhao H."/>
            <person name="Xu D."/>
            <person name="Zhang Y."/>
        </authorList>
    </citation>
    <scope>NUCLEOTIDE SEQUENCE [LARGE SCALE GENOMIC DNA]</scope>
    <source>
        <strain evidence="2">cv. Yunnan</strain>
    </source>
</reference>
<dbReference type="Proteomes" id="UP001056120">
    <property type="component" value="Linkage Group LG27"/>
</dbReference>